<dbReference type="SUPFAM" id="SSF46626">
    <property type="entry name" value="Cytochrome c"/>
    <property type="match status" value="1"/>
</dbReference>
<dbReference type="GO" id="GO:0046872">
    <property type="term" value="F:metal ion binding"/>
    <property type="evidence" value="ECO:0007669"/>
    <property type="project" value="UniProtKB-KW"/>
</dbReference>
<dbReference type="GO" id="GO:0009055">
    <property type="term" value="F:electron transfer activity"/>
    <property type="evidence" value="ECO:0007669"/>
    <property type="project" value="InterPro"/>
</dbReference>
<dbReference type="AlphaFoldDB" id="A0A934LXS4"/>
<dbReference type="Gene3D" id="1.10.760.10">
    <property type="entry name" value="Cytochrome c-like domain"/>
    <property type="match status" value="1"/>
</dbReference>
<name>A0A934LXS4_9RHOB</name>
<evidence type="ECO:0000256" key="5">
    <source>
        <dbReference type="ARBA" id="ARBA00023004"/>
    </source>
</evidence>
<dbReference type="EMBL" id="JAEIJD010000002">
    <property type="protein sequence ID" value="MBI6628962.1"/>
    <property type="molecule type" value="Genomic_DNA"/>
</dbReference>
<evidence type="ECO:0000259" key="8">
    <source>
        <dbReference type="PROSITE" id="PS51007"/>
    </source>
</evidence>
<protein>
    <submittedName>
        <fullName evidence="9">Cytochrome c family protein</fullName>
    </submittedName>
</protein>
<feature type="domain" description="Cytochrome c" evidence="8">
    <location>
        <begin position="23"/>
        <end position="126"/>
    </location>
</feature>
<evidence type="ECO:0000256" key="1">
    <source>
        <dbReference type="ARBA" id="ARBA00022448"/>
    </source>
</evidence>
<evidence type="ECO:0000256" key="3">
    <source>
        <dbReference type="ARBA" id="ARBA00022723"/>
    </source>
</evidence>
<keyword evidence="2 6" id="KW-0349">Heme</keyword>
<keyword evidence="4" id="KW-0249">Electron transport</keyword>
<evidence type="ECO:0000256" key="4">
    <source>
        <dbReference type="ARBA" id="ARBA00022982"/>
    </source>
</evidence>
<reference evidence="9" key="1">
    <citation type="submission" date="2020-12" db="EMBL/GenBank/DDBJ databases">
        <title>Pontibaca salina gen. nov., sp. nov., isolated from marine sediment.</title>
        <authorList>
            <person name="Bo J."/>
            <person name="Wang S."/>
            <person name="Song X."/>
            <person name="Du Z."/>
        </authorList>
    </citation>
    <scope>NUCLEOTIDE SEQUENCE</scope>
    <source>
        <strain evidence="9">S1109L</strain>
    </source>
</reference>
<feature type="signal peptide" evidence="7">
    <location>
        <begin position="1"/>
        <end position="21"/>
    </location>
</feature>
<keyword evidence="1" id="KW-0813">Transport</keyword>
<dbReference type="PANTHER" id="PTHR11961">
    <property type="entry name" value="CYTOCHROME C"/>
    <property type="match status" value="1"/>
</dbReference>
<dbReference type="GO" id="GO:0020037">
    <property type="term" value="F:heme binding"/>
    <property type="evidence" value="ECO:0007669"/>
    <property type="project" value="InterPro"/>
</dbReference>
<keyword evidence="3 6" id="KW-0479">Metal-binding</keyword>
<accession>A0A934LXS4</accession>
<keyword evidence="10" id="KW-1185">Reference proteome</keyword>
<dbReference type="InterPro" id="IPR002327">
    <property type="entry name" value="Cyt_c_1A/1B"/>
</dbReference>
<dbReference type="PRINTS" id="PR00604">
    <property type="entry name" value="CYTCHRMECIAB"/>
</dbReference>
<evidence type="ECO:0000256" key="7">
    <source>
        <dbReference type="SAM" id="SignalP"/>
    </source>
</evidence>
<evidence type="ECO:0000313" key="9">
    <source>
        <dbReference type="EMBL" id="MBI6628962.1"/>
    </source>
</evidence>
<keyword evidence="7" id="KW-0732">Signal</keyword>
<dbReference type="RefSeq" id="WP_198684982.1">
    <property type="nucleotide sequence ID" value="NZ_JAEIJD010000002.1"/>
</dbReference>
<evidence type="ECO:0000313" key="10">
    <source>
        <dbReference type="Proteomes" id="UP000613255"/>
    </source>
</evidence>
<comment type="caution">
    <text evidence="9">The sequence shown here is derived from an EMBL/GenBank/DDBJ whole genome shotgun (WGS) entry which is preliminary data.</text>
</comment>
<gene>
    <name evidence="9" type="ORF">JAO82_03620</name>
</gene>
<dbReference type="InterPro" id="IPR036909">
    <property type="entry name" value="Cyt_c-like_dom_sf"/>
</dbReference>
<dbReference type="Proteomes" id="UP000613255">
    <property type="component" value="Unassembled WGS sequence"/>
</dbReference>
<dbReference type="InterPro" id="IPR009056">
    <property type="entry name" value="Cyt_c-like_dom"/>
</dbReference>
<feature type="chain" id="PRO_5038139943" evidence="7">
    <location>
        <begin position="22"/>
        <end position="146"/>
    </location>
</feature>
<keyword evidence="5 6" id="KW-0408">Iron</keyword>
<evidence type="ECO:0000256" key="6">
    <source>
        <dbReference type="PROSITE-ProRule" id="PRU00433"/>
    </source>
</evidence>
<sequence length="146" mass="15876">MIRQLFASAAVIGALSTSAFAAGDAEKGERVFRKCQACHQVGDNAKNRVGPVLNDIIGRTAGTVEGFNYSDALKQAGEDGIVWSDEHLHEYLEDPRGYIPGNRMSFAGLRKEDERDDVIAFLEQYSDPDAVAADHADQEDSSNADE</sequence>
<proteinExistence type="predicted"/>
<organism evidence="9 10">
    <name type="scientific">Pontibaca salina</name>
    <dbReference type="NCBI Taxonomy" id="2795731"/>
    <lineage>
        <taxon>Bacteria</taxon>
        <taxon>Pseudomonadati</taxon>
        <taxon>Pseudomonadota</taxon>
        <taxon>Alphaproteobacteria</taxon>
        <taxon>Rhodobacterales</taxon>
        <taxon>Roseobacteraceae</taxon>
        <taxon>Pontibaca</taxon>
    </lineage>
</organism>
<dbReference type="PROSITE" id="PS51007">
    <property type="entry name" value="CYTC"/>
    <property type="match status" value="1"/>
</dbReference>
<evidence type="ECO:0000256" key="2">
    <source>
        <dbReference type="ARBA" id="ARBA00022617"/>
    </source>
</evidence>
<dbReference type="Pfam" id="PF00034">
    <property type="entry name" value="Cytochrom_C"/>
    <property type="match status" value="1"/>
</dbReference>